<sequence length="86" mass="9193">MGGEKAGSQQEAWQWRAAGRMAHALGTMRPQYGVDGVDLEDDATEPRVRLCRQESPTATPADGSPSLESELLEGAPVDPATENLVE</sequence>
<reference evidence="3" key="1">
    <citation type="journal article" date="2005" name="Nature">
        <title>The map-based sequence of the rice genome.</title>
        <authorList>
            <consortium name="International rice genome sequencing project (IRGSP)"/>
            <person name="Matsumoto T."/>
            <person name="Wu J."/>
            <person name="Kanamori H."/>
            <person name="Katayose Y."/>
            <person name="Fujisawa M."/>
            <person name="Namiki N."/>
            <person name="Mizuno H."/>
            <person name="Yamamoto K."/>
            <person name="Antonio B.A."/>
            <person name="Baba T."/>
            <person name="Sakata K."/>
            <person name="Nagamura Y."/>
            <person name="Aoki H."/>
            <person name="Arikawa K."/>
            <person name="Arita K."/>
            <person name="Bito T."/>
            <person name="Chiden Y."/>
            <person name="Fujitsuka N."/>
            <person name="Fukunaka R."/>
            <person name="Hamada M."/>
            <person name="Harada C."/>
            <person name="Hayashi A."/>
            <person name="Hijishita S."/>
            <person name="Honda M."/>
            <person name="Hosokawa S."/>
            <person name="Ichikawa Y."/>
            <person name="Idonuma A."/>
            <person name="Iijima M."/>
            <person name="Ikeda M."/>
            <person name="Ikeno M."/>
            <person name="Ito K."/>
            <person name="Ito S."/>
            <person name="Ito T."/>
            <person name="Ito Y."/>
            <person name="Ito Y."/>
            <person name="Iwabuchi A."/>
            <person name="Kamiya K."/>
            <person name="Karasawa W."/>
            <person name="Kurita K."/>
            <person name="Katagiri S."/>
            <person name="Kikuta A."/>
            <person name="Kobayashi H."/>
            <person name="Kobayashi N."/>
            <person name="Machita K."/>
            <person name="Maehara T."/>
            <person name="Masukawa M."/>
            <person name="Mizubayashi T."/>
            <person name="Mukai Y."/>
            <person name="Nagasaki H."/>
            <person name="Nagata Y."/>
            <person name="Naito S."/>
            <person name="Nakashima M."/>
            <person name="Nakama Y."/>
            <person name="Nakamichi Y."/>
            <person name="Nakamura M."/>
            <person name="Meguro A."/>
            <person name="Negishi M."/>
            <person name="Ohta I."/>
            <person name="Ohta T."/>
            <person name="Okamoto M."/>
            <person name="Ono N."/>
            <person name="Saji S."/>
            <person name="Sakaguchi M."/>
            <person name="Sakai K."/>
            <person name="Shibata M."/>
            <person name="Shimokawa T."/>
            <person name="Song J."/>
            <person name="Takazaki Y."/>
            <person name="Terasawa K."/>
            <person name="Tsugane M."/>
            <person name="Tsuji K."/>
            <person name="Ueda S."/>
            <person name="Waki K."/>
            <person name="Yamagata H."/>
            <person name="Yamamoto M."/>
            <person name="Yamamoto S."/>
            <person name="Yamane H."/>
            <person name="Yoshiki S."/>
            <person name="Yoshihara R."/>
            <person name="Yukawa K."/>
            <person name="Zhong H."/>
            <person name="Yano M."/>
            <person name="Yuan Q."/>
            <person name="Ouyang S."/>
            <person name="Liu J."/>
            <person name="Jones K.M."/>
            <person name="Gansberger K."/>
            <person name="Moffat K."/>
            <person name="Hill J."/>
            <person name="Bera J."/>
            <person name="Fadrosh D."/>
            <person name="Jin S."/>
            <person name="Johri S."/>
            <person name="Kim M."/>
            <person name="Overton L."/>
            <person name="Reardon M."/>
            <person name="Tsitrin T."/>
            <person name="Vuong H."/>
            <person name="Weaver B."/>
            <person name="Ciecko A."/>
            <person name="Tallon L."/>
            <person name="Jackson J."/>
            <person name="Pai G."/>
            <person name="Aken S.V."/>
            <person name="Utterback T."/>
            <person name="Reidmuller S."/>
            <person name="Feldblyum T."/>
            <person name="Hsiao J."/>
            <person name="Zismann V."/>
            <person name="Iobst S."/>
            <person name="de Vazeille A.R."/>
            <person name="Buell C.R."/>
            <person name="Ying K."/>
            <person name="Li Y."/>
            <person name="Lu T."/>
            <person name="Huang Y."/>
            <person name="Zhao Q."/>
            <person name="Feng Q."/>
            <person name="Zhang L."/>
            <person name="Zhu J."/>
            <person name="Weng Q."/>
            <person name="Mu J."/>
            <person name="Lu Y."/>
            <person name="Fan D."/>
            <person name="Liu Y."/>
            <person name="Guan J."/>
            <person name="Zhang Y."/>
            <person name="Yu S."/>
            <person name="Liu X."/>
            <person name="Zhang Y."/>
            <person name="Hong G."/>
            <person name="Han B."/>
            <person name="Choisne N."/>
            <person name="Demange N."/>
            <person name="Orjeda G."/>
            <person name="Samain S."/>
            <person name="Cattolico L."/>
            <person name="Pelletier E."/>
            <person name="Couloux A."/>
            <person name="Segurens B."/>
            <person name="Wincker P."/>
            <person name="D'Hont A."/>
            <person name="Scarpelli C."/>
            <person name="Weissenbach J."/>
            <person name="Salanoubat M."/>
            <person name="Quetier F."/>
            <person name="Yu Y."/>
            <person name="Kim H.R."/>
            <person name="Rambo T."/>
            <person name="Currie J."/>
            <person name="Collura K."/>
            <person name="Luo M."/>
            <person name="Yang T."/>
            <person name="Ammiraju J.S.S."/>
            <person name="Engler F."/>
            <person name="Soderlund C."/>
            <person name="Wing R.A."/>
            <person name="Palmer L.E."/>
            <person name="de la Bastide M."/>
            <person name="Spiegel L."/>
            <person name="Nascimento L."/>
            <person name="Zutavern T."/>
            <person name="O'Shaughnessy A."/>
            <person name="Dike S."/>
            <person name="Dedhia N."/>
            <person name="Preston R."/>
            <person name="Balija V."/>
            <person name="McCombie W.R."/>
            <person name="Chow T."/>
            <person name="Chen H."/>
            <person name="Chung M."/>
            <person name="Chen C."/>
            <person name="Shaw J."/>
            <person name="Wu H."/>
            <person name="Hsiao K."/>
            <person name="Chao Y."/>
            <person name="Chu M."/>
            <person name="Cheng C."/>
            <person name="Hour A."/>
            <person name="Lee P."/>
            <person name="Lin S."/>
            <person name="Lin Y."/>
            <person name="Liou J."/>
            <person name="Liu S."/>
            <person name="Hsing Y."/>
            <person name="Raghuvanshi S."/>
            <person name="Mohanty A."/>
            <person name="Bharti A.K."/>
            <person name="Gaur A."/>
            <person name="Gupta V."/>
            <person name="Kumar D."/>
            <person name="Ravi V."/>
            <person name="Vij S."/>
            <person name="Kapur A."/>
            <person name="Khurana P."/>
            <person name="Khurana P."/>
            <person name="Khurana J.P."/>
            <person name="Tyagi A.K."/>
            <person name="Gaikwad K."/>
            <person name="Singh A."/>
            <person name="Dalal V."/>
            <person name="Srivastava S."/>
            <person name="Dixit A."/>
            <person name="Pal A.K."/>
            <person name="Ghazi I.A."/>
            <person name="Yadav M."/>
            <person name="Pandit A."/>
            <person name="Bhargava A."/>
            <person name="Sureshbabu K."/>
            <person name="Batra K."/>
            <person name="Sharma T.R."/>
            <person name="Mohapatra T."/>
            <person name="Singh N.K."/>
            <person name="Messing J."/>
            <person name="Nelson A.B."/>
            <person name="Fuks G."/>
            <person name="Kavchok S."/>
            <person name="Keizer G."/>
            <person name="Linton E."/>
            <person name="Llaca V."/>
            <person name="Song R."/>
            <person name="Tanyolac B."/>
            <person name="Young S."/>
            <person name="Ho-Il K."/>
            <person name="Hahn J.H."/>
            <person name="Sangsakoo G."/>
            <person name="Vanavichit A."/>
            <person name="de Mattos Luiz.A.T."/>
            <person name="Zimmer P.D."/>
            <person name="Malone G."/>
            <person name="Dellagostin O."/>
            <person name="de Oliveira A.C."/>
            <person name="Bevan M."/>
            <person name="Bancroft I."/>
            <person name="Minx P."/>
            <person name="Cordum H."/>
            <person name="Wilson R."/>
            <person name="Cheng Z."/>
            <person name="Jin W."/>
            <person name="Jiang J."/>
            <person name="Leong S.A."/>
            <person name="Iwama H."/>
            <person name="Gojobori T."/>
            <person name="Itoh T."/>
            <person name="Niimura Y."/>
            <person name="Fujii Y."/>
            <person name="Habara T."/>
            <person name="Sakai H."/>
            <person name="Sato Y."/>
            <person name="Wilson G."/>
            <person name="Kumar K."/>
            <person name="McCouch S."/>
            <person name="Juretic N."/>
            <person name="Hoen D."/>
            <person name="Wright S."/>
            <person name="Bruskiewich R."/>
            <person name="Bureau T."/>
            <person name="Miyao A."/>
            <person name="Hirochika H."/>
            <person name="Nishikawa T."/>
            <person name="Kadowaki K."/>
            <person name="Sugiura M."/>
            <person name="Burr B."/>
            <person name="Sasaki T."/>
        </authorList>
    </citation>
    <scope>NUCLEOTIDE SEQUENCE [LARGE SCALE GENOMIC DNA]</scope>
    <source>
        <strain evidence="3">cv. Nipponbare</strain>
    </source>
</reference>
<evidence type="ECO:0000313" key="3">
    <source>
        <dbReference type="Proteomes" id="UP000059680"/>
    </source>
</evidence>
<dbReference type="InParanoid" id="A0A0P0X2Z5"/>
<dbReference type="AlphaFoldDB" id="A0A0P0X2Z5"/>
<reference evidence="2 3" key="2">
    <citation type="journal article" date="2013" name="Plant Cell Physiol.">
        <title>Rice Annotation Project Database (RAP-DB): an integrative and interactive database for rice genomics.</title>
        <authorList>
            <person name="Sakai H."/>
            <person name="Lee S.S."/>
            <person name="Tanaka T."/>
            <person name="Numa H."/>
            <person name="Kim J."/>
            <person name="Kawahara Y."/>
            <person name="Wakimoto H."/>
            <person name="Yang C.C."/>
            <person name="Iwamoto M."/>
            <person name="Abe T."/>
            <person name="Yamada Y."/>
            <person name="Muto A."/>
            <person name="Inokuchi H."/>
            <person name="Ikemura T."/>
            <person name="Matsumoto T."/>
            <person name="Sasaki T."/>
            <person name="Itoh T."/>
        </authorList>
    </citation>
    <scope>NUCLEOTIDE SEQUENCE [LARGE SCALE GENOMIC DNA]</scope>
    <source>
        <strain evidence="3">cv. Nipponbare</strain>
    </source>
</reference>
<evidence type="ECO:0000256" key="1">
    <source>
        <dbReference type="SAM" id="MobiDB-lite"/>
    </source>
</evidence>
<reference evidence="2 3" key="3">
    <citation type="journal article" date="2013" name="Rice">
        <title>Improvement of the Oryza sativa Nipponbare reference genome using next generation sequence and optical map data.</title>
        <authorList>
            <person name="Kawahara Y."/>
            <person name="de la Bastide M."/>
            <person name="Hamilton J.P."/>
            <person name="Kanamori H."/>
            <person name="McCombie W.R."/>
            <person name="Ouyang S."/>
            <person name="Schwartz D.C."/>
            <person name="Tanaka T."/>
            <person name="Wu J."/>
            <person name="Zhou S."/>
            <person name="Childs K.L."/>
            <person name="Davidson R.M."/>
            <person name="Lin H."/>
            <person name="Quesada-Ocampo L."/>
            <person name="Vaillancourt B."/>
            <person name="Sakai H."/>
            <person name="Lee S.S."/>
            <person name="Kim J."/>
            <person name="Numa H."/>
            <person name="Itoh T."/>
            <person name="Buell C.R."/>
            <person name="Matsumoto T."/>
        </authorList>
    </citation>
    <scope>NUCLEOTIDE SEQUENCE [LARGE SCALE GENOMIC DNA]</scope>
    <source>
        <strain evidence="3">cv. Nipponbare</strain>
    </source>
</reference>
<dbReference type="EMBL" id="AP014963">
    <property type="protein sequence ID" value="BAT00206.1"/>
    <property type="molecule type" value="Genomic_DNA"/>
</dbReference>
<proteinExistence type="predicted"/>
<feature type="region of interest" description="Disordered" evidence="1">
    <location>
        <begin position="51"/>
        <end position="86"/>
    </location>
</feature>
<name>A0A0P0X2Z5_ORYSJ</name>
<dbReference type="Gramene" id="Os07t0166300-00">
    <property type="protein sequence ID" value="Os07t0166300-00"/>
    <property type="gene ID" value="Os07g0166300"/>
</dbReference>
<gene>
    <name evidence="2" type="ordered locus">Os07g0166300</name>
    <name evidence="2" type="ORF">OSNPB_070166300</name>
</gene>
<organism evidence="2 3">
    <name type="scientific">Oryza sativa subsp. japonica</name>
    <name type="common">Rice</name>
    <dbReference type="NCBI Taxonomy" id="39947"/>
    <lineage>
        <taxon>Eukaryota</taxon>
        <taxon>Viridiplantae</taxon>
        <taxon>Streptophyta</taxon>
        <taxon>Embryophyta</taxon>
        <taxon>Tracheophyta</taxon>
        <taxon>Spermatophyta</taxon>
        <taxon>Magnoliopsida</taxon>
        <taxon>Liliopsida</taxon>
        <taxon>Poales</taxon>
        <taxon>Poaceae</taxon>
        <taxon>BOP clade</taxon>
        <taxon>Oryzoideae</taxon>
        <taxon>Oryzeae</taxon>
        <taxon>Oryzinae</taxon>
        <taxon>Oryza</taxon>
        <taxon>Oryza sativa</taxon>
    </lineage>
</organism>
<dbReference type="Proteomes" id="UP000059680">
    <property type="component" value="Chromosome 7"/>
</dbReference>
<accession>A0A0P0X2Z5</accession>
<keyword evidence="3" id="KW-1185">Reference proteome</keyword>
<protein>
    <submittedName>
        <fullName evidence="2">Os07g0166300 protein</fullName>
    </submittedName>
</protein>
<evidence type="ECO:0000313" key="2">
    <source>
        <dbReference type="EMBL" id="BAT00206.1"/>
    </source>
</evidence>
<dbReference type="PaxDb" id="39947-A0A0P0X2Z5"/>